<evidence type="ECO:0000313" key="4">
    <source>
        <dbReference type="EMBL" id="GHO44612.1"/>
    </source>
</evidence>
<dbReference type="AlphaFoldDB" id="A0A8J3HV42"/>
<feature type="domain" description="Putative sensor" evidence="3">
    <location>
        <begin position="1"/>
        <end position="195"/>
    </location>
</feature>
<evidence type="ECO:0000256" key="1">
    <source>
        <dbReference type="SAM" id="MobiDB-lite"/>
    </source>
</evidence>
<feature type="compositionally biased region" description="Polar residues" evidence="1">
    <location>
        <begin position="214"/>
        <end position="230"/>
    </location>
</feature>
<keyword evidence="2" id="KW-0812">Transmembrane</keyword>
<reference evidence="4" key="1">
    <citation type="submission" date="2020-10" db="EMBL/GenBank/DDBJ databases">
        <title>Taxonomic study of unclassified bacteria belonging to the class Ktedonobacteria.</title>
        <authorList>
            <person name="Yabe S."/>
            <person name="Wang C.M."/>
            <person name="Zheng Y."/>
            <person name="Sakai Y."/>
            <person name="Cavaletti L."/>
            <person name="Monciardini P."/>
            <person name="Donadio S."/>
        </authorList>
    </citation>
    <scope>NUCLEOTIDE SEQUENCE</scope>
    <source>
        <strain evidence="4">SOSP1-1</strain>
    </source>
</reference>
<keyword evidence="2" id="KW-0472">Membrane</keyword>
<evidence type="ECO:0000259" key="3">
    <source>
        <dbReference type="Pfam" id="PF13796"/>
    </source>
</evidence>
<feature type="region of interest" description="Disordered" evidence="1">
    <location>
        <begin position="205"/>
        <end position="241"/>
    </location>
</feature>
<feature type="transmembrane region" description="Helical" evidence="2">
    <location>
        <begin position="83"/>
        <end position="110"/>
    </location>
</feature>
<proteinExistence type="predicted"/>
<sequence>MSIIYFTLVIVGIALGTGTMVIWIGLPILLASFAMLWGFCALERQMIETMLRMPIPEYPPEVGPMTLRRRFGRYLQSGQTWKGLLYMLFFKLPLSIINFTFVIAVLALALGGVLMPLTYLVTNSVLQEIQRAGHSTPDITYNIGFLAIIANGHFDTVMFIHSLVGIPLGIAFFFLARYVINGLAHISGLIGRVMLGPDTQAMPTPKDDLYGAGSRSQRGYATQETNSQQREAPLPYARTLS</sequence>
<dbReference type="InterPro" id="IPR025828">
    <property type="entry name" value="Put_sensor_dom"/>
</dbReference>
<evidence type="ECO:0000313" key="5">
    <source>
        <dbReference type="Proteomes" id="UP000612362"/>
    </source>
</evidence>
<comment type="caution">
    <text evidence="4">The sequence shown here is derived from an EMBL/GenBank/DDBJ whole genome shotgun (WGS) entry which is preliminary data.</text>
</comment>
<keyword evidence="5" id="KW-1185">Reference proteome</keyword>
<feature type="transmembrane region" description="Helical" evidence="2">
    <location>
        <begin position="20"/>
        <end position="42"/>
    </location>
</feature>
<dbReference type="Pfam" id="PF13796">
    <property type="entry name" value="Sensor"/>
    <property type="match status" value="1"/>
</dbReference>
<dbReference type="Proteomes" id="UP000612362">
    <property type="component" value="Unassembled WGS sequence"/>
</dbReference>
<feature type="transmembrane region" description="Helical" evidence="2">
    <location>
        <begin position="159"/>
        <end position="180"/>
    </location>
</feature>
<name>A0A8J3HV42_9CHLR</name>
<dbReference type="EMBL" id="BNJF01000001">
    <property type="protein sequence ID" value="GHO44612.1"/>
    <property type="molecule type" value="Genomic_DNA"/>
</dbReference>
<gene>
    <name evidence="4" type="ORF">KSX_27750</name>
</gene>
<protein>
    <recommendedName>
        <fullName evidence="3">Putative sensor domain-containing protein</fullName>
    </recommendedName>
</protein>
<keyword evidence="2" id="KW-1133">Transmembrane helix</keyword>
<organism evidence="4 5">
    <name type="scientific">Ktedonospora formicarum</name>
    <dbReference type="NCBI Taxonomy" id="2778364"/>
    <lineage>
        <taxon>Bacteria</taxon>
        <taxon>Bacillati</taxon>
        <taxon>Chloroflexota</taxon>
        <taxon>Ktedonobacteria</taxon>
        <taxon>Ktedonobacterales</taxon>
        <taxon>Ktedonobacteraceae</taxon>
        <taxon>Ktedonospora</taxon>
    </lineage>
</organism>
<accession>A0A8J3HV42</accession>
<evidence type="ECO:0000256" key="2">
    <source>
        <dbReference type="SAM" id="Phobius"/>
    </source>
</evidence>